<name>A0AAV5VP19_9BILA</name>
<evidence type="ECO:0000313" key="2">
    <source>
        <dbReference type="Proteomes" id="UP001432322"/>
    </source>
</evidence>
<feature type="non-terminal residue" evidence="1">
    <location>
        <position position="1"/>
    </location>
</feature>
<organism evidence="1 2">
    <name type="scientific">Pristionchus fissidentatus</name>
    <dbReference type="NCBI Taxonomy" id="1538716"/>
    <lineage>
        <taxon>Eukaryota</taxon>
        <taxon>Metazoa</taxon>
        <taxon>Ecdysozoa</taxon>
        <taxon>Nematoda</taxon>
        <taxon>Chromadorea</taxon>
        <taxon>Rhabditida</taxon>
        <taxon>Rhabditina</taxon>
        <taxon>Diplogasteromorpha</taxon>
        <taxon>Diplogasteroidea</taxon>
        <taxon>Neodiplogasteridae</taxon>
        <taxon>Pristionchus</taxon>
    </lineage>
</organism>
<comment type="caution">
    <text evidence="1">The sequence shown here is derived from an EMBL/GenBank/DDBJ whole genome shotgun (WGS) entry which is preliminary data.</text>
</comment>
<sequence>GIFQTSHALMNSVDRFISLKPNILNFNAVVFEKLKIPGRQDTGERAGFDVHLFTHPENVPLHDLTQLQYRISGKVIVNTDFPIGWKDAECLYQINEGRLARITIPLRSKKDPVISYLADLIGSKTGKVIVTRIRNCDDFEIIRKVLKNSTIRSLAVWQSEYFNDEIGRQIASVICEKEV</sequence>
<keyword evidence="2" id="KW-1185">Reference proteome</keyword>
<proteinExistence type="predicted"/>
<dbReference type="Proteomes" id="UP001432322">
    <property type="component" value="Unassembled WGS sequence"/>
</dbReference>
<feature type="non-terminal residue" evidence="1">
    <location>
        <position position="179"/>
    </location>
</feature>
<gene>
    <name evidence="1" type="ORF">PFISCL1PPCAC_12473</name>
</gene>
<dbReference type="EMBL" id="BTSY01000003">
    <property type="protein sequence ID" value="GMT21176.1"/>
    <property type="molecule type" value="Genomic_DNA"/>
</dbReference>
<dbReference type="AlphaFoldDB" id="A0AAV5VP19"/>
<evidence type="ECO:0000313" key="1">
    <source>
        <dbReference type="EMBL" id="GMT21176.1"/>
    </source>
</evidence>
<accession>A0AAV5VP19</accession>
<protein>
    <submittedName>
        <fullName evidence="1">Uncharacterized protein</fullName>
    </submittedName>
</protein>
<reference evidence="1" key="1">
    <citation type="submission" date="2023-10" db="EMBL/GenBank/DDBJ databases">
        <title>Genome assembly of Pristionchus species.</title>
        <authorList>
            <person name="Yoshida K."/>
            <person name="Sommer R.J."/>
        </authorList>
    </citation>
    <scope>NUCLEOTIDE SEQUENCE</scope>
    <source>
        <strain evidence="1">RS5133</strain>
    </source>
</reference>